<keyword evidence="2" id="KW-1185">Reference proteome</keyword>
<evidence type="ECO:0000313" key="2">
    <source>
        <dbReference type="Proteomes" id="UP000283523"/>
    </source>
</evidence>
<dbReference type="Pfam" id="PF13692">
    <property type="entry name" value="Glyco_trans_1_4"/>
    <property type="match status" value="1"/>
</dbReference>
<protein>
    <submittedName>
        <fullName evidence="1">Glycosyltransferase family 1 protein</fullName>
    </submittedName>
</protein>
<dbReference type="OrthoDB" id="9816564at2"/>
<keyword evidence="1" id="KW-0808">Transferase</keyword>
<name>A0A418MIG0_9BACT</name>
<dbReference type="Proteomes" id="UP000283523">
    <property type="component" value="Unassembled WGS sequence"/>
</dbReference>
<dbReference type="RefSeq" id="WP_119666087.1">
    <property type="nucleotide sequence ID" value="NZ_QXED01000001.1"/>
</dbReference>
<organism evidence="1 2">
    <name type="scientific">Fibrisoma montanum</name>
    <dbReference type="NCBI Taxonomy" id="2305895"/>
    <lineage>
        <taxon>Bacteria</taxon>
        <taxon>Pseudomonadati</taxon>
        <taxon>Bacteroidota</taxon>
        <taxon>Cytophagia</taxon>
        <taxon>Cytophagales</taxon>
        <taxon>Spirosomataceae</taxon>
        <taxon>Fibrisoma</taxon>
    </lineage>
</organism>
<accession>A0A418MIG0</accession>
<dbReference type="SUPFAM" id="SSF53756">
    <property type="entry name" value="UDP-Glycosyltransferase/glycogen phosphorylase"/>
    <property type="match status" value="1"/>
</dbReference>
<gene>
    <name evidence="1" type="ORF">DYU11_02670</name>
</gene>
<dbReference type="EMBL" id="QXED01000001">
    <property type="protein sequence ID" value="RIV27235.1"/>
    <property type="molecule type" value="Genomic_DNA"/>
</dbReference>
<evidence type="ECO:0000313" key="1">
    <source>
        <dbReference type="EMBL" id="RIV27235.1"/>
    </source>
</evidence>
<dbReference type="PANTHER" id="PTHR12526:SF630">
    <property type="entry name" value="GLYCOSYLTRANSFERASE"/>
    <property type="match status" value="1"/>
</dbReference>
<comment type="caution">
    <text evidence="1">The sequence shown here is derived from an EMBL/GenBank/DDBJ whole genome shotgun (WGS) entry which is preliminary data.</text>
</comment>
<dbReference type="PANTHER" id="PTHR12526">
    <property type="entry name" value="GLYCOSYLTRANSFERASE"/>
    <property type="match status" value="1"/>
</dbReference>
<sequence>MENLVSDAIPAGLAGYDIVVVGLQPFDSVIGSNCRDIAMELAKQCRVLYVNPPLDRITAFRRGGINALFGGVRSAAHPSLRQVSDRLWAFYPTVTLESINRLPDGRLFDSLNRRNNERLAQSIQQAIQELGFTRIVLFNDSDMLRSYYLDEWLRPELMIYYSRDNLLAVEYWQLHGARLEPALMKKADLVAANSAYLARLASEHNPRSVDIGQGCDLSRFDPAQSYAIPADLAGVRGPRIGYVGALSALRLDLSLLEFVALERPDWQLVLVGPEDEAFRSSRLHTLRNVHFLGPKPGEELPAYLHHMDVLMNPQQLNPVTVGNYPRKIDEYLAMGKPVVAVQTEAMAMFSRHVYLADNPDAFITLTDKALRDGGPASPDECIQFARSHTWAASVAALDRAVQEVIQQKPVTV</sequence>
<reference evidence="1 2" key="1">
    <citation type="submission" date="2018-08" db="EMBL/GenBank/DDBJ databases">
        <title>Fibrisoma montanum sp. nov., isolated from Danxia mountain soil.</title>
        <authorList>
            <person name="Huang Y."/>
        </authorList>
    </citation>
    <scope>NUCLEOTIDE SEQUENCE [LARGE SCALE GENOMIC DNA]</scope>
    <source>
        <strain evidence="1 2">HYT19</strain>
    </source>
</reference>
<dbReference type="AlphaFoldDB" id="A0A418MIG0"/>
<dbReference type="GO" id="GO:0016740">
    <property type="term" value="F:transferase activity"/>
    <property type="evidence" value="ECO:0007669"/>
    <property type="project" value="UniProtKB-KW"/>
</dbReference>
<proteinExistence type="predicted"/>
<dbReference type="Gene3D" id="3.40.50.2000">
    <property type="entry name" value="Glycogen Phosphorylase B"/>
    <property type="match status" value="1"/>
</dbReference>